<evidence type="ECO:0000313" key="2">
    <source>
        <dbReference type="Proteomes" id="UP000562395"/>
    </source>
</evidence>
<proteinExistence type="predicted"/>
<dbReference type="Proteomes" id="UP000562395">
    <property type="component" value="Unassembled WGS sequence"/>
</dbReference>
<reference evidence="1 2" key="1">
    <citation type="submission" date="2020-08" db="EMBL/GenBank/DDBJ databases">
        <title>Genomic Encyclopedia of Type Strains, Phase IV (KMG-IV): sequencing the most valuable type-strain genomes for metagenomic binning, comparative biology and taxonomic classification.</title>
        <authorList>
            <person name="Goeker M."/>
        </authorList>
    </citation>
    <scope>NUCLEOTIDE SEQUENCE [LARGE SCALE GENOMIC DNA]</scope>
    <source>
        <strain evidence="1 2">DSM 14552</strain>
    </source>
</reference>
<accession>A0A7W6EVZ0</accession>
<gene>
    <name evidence="1" type="ORF">GGQ88_002062</name>
</gene>
<protein>
    <submittedName>
        <fullName evidence="1">Uncharacterized protein</fullName>
    </submittedName>
</protein>
<dbReference type="EMBL" id="JACICY010000004">
    <property type="protein sequence ID" value="MBB3860793.1"/>
    <property type="molecule type" value="Genomic_DNA"/>
</dbReference>
<dbReference type="RefSeq" id="WP_183613048.1">
    <property type="nucleotide sequence ID" value="NZ_JACICY010000004.1"/>
</dbReference>
<name>A0A7W6EVZ0_9SPHN</name>
<comment type="caution">
    <text evidence="1">The sequence shown here is derived from an EMBL/GenBank/DDBJ whole genome shotgun (WGS) entry which is preliminary data.</text>
</comment>
<sequence length="338" mass="33862">MPNPPISFPARFTPVNAIAYVDSTGGTEPVTPATPLPVTLGSGTDNLEAGGLPITGTVMPSGGLGLTGWLSAIYRSCINALPAGTNHIGNVFVDDVPDALTISGSATSAATVVSSSTAGFSGGSFQVVSSGSACTITYEQSNDGVTWSNLPVIIAQTPTTVPAATSTSTGMYAFITCAANVRARVSTYGSGTVSVALTLKRRTINASAGSLTASSAAIGSVTVSGVVNTNSAYTDSTTALAAAGTFTGTGRPSTLSQYSFFTATAFADTAGTLFIDQSLDTGATYQPIASVAVPANTGQQLTARVTGSYSSATLYRVRYVNGATAQGTFRISSASSAR</sequence>
<keyword evidence="2" id="KW-1185">Reference proteome</keyword>
<organism evidence="1 2">
    <name type="scientific">Novosphingobium hassiacum</name>
    <dbReference type="NCBI Taxonomy" id="173676"/>
    <lineage>
        <taxon>Bacteria</taxon>
        <taxon>Pseudomonadati</taxon>
        <taxon>Pseudomonadota</taxon>
        <taxon>Alphaproteobacteria</taxon>
        <taxon>Sphingomonadales</taxon>
        <taxon>Sphingomonadaceae</taxon>
        <taxon>Novosphingobium</taxon>
    </lineage>
</organism>
<dbReference type="AlphaFoldDB" id="A0A7W6EVZ0"/>
<evidence type="ECO:0000313" key="1">
    <source>
        <dbReference type="EMBL" id="MBB3860793.1"/>
    </source>
</evidence>